<organism evidence="2 3">
    <name type="scientific">Desulfomicrobium baculatum (strain DSM 4028 / VKM B-1378 / X)</name>
    <name type="common">Desulfovibrio baculatus</name>
    <dbReference type="NCBI Taxonomy" id="525897"/>
    <lineage>
        <taxon>Bacteria</taxon>
        <taxon>Pseudomonadati</taxon>
        <taxon>Thermodesulfobacteriota</taxon>
        <taxon>Desulfovibrionia</taxon>
        <taxon>Desulfovibrionales</taxon>
        <taxon>Desulfomicrobiaceae</taxon>
        <taxon>Desulfomicrobium</taxon>
    </lineage>
</organism>
<name>C7LWG0_DESBD</name>
<dbReference type="STRING" id="525897.Dbac_0528"/>
<dbReference type="RefSeq" id="WP_012805735.1">
    <property type="nucleotide sequence ID" value="NC_013173.1"/>
</dbReference>
<dbReference type="HOGENOM" id="CLU_2218823_0_0_7"/>
<dbReference type="InterPro" id="IPR009875">
    <property type="entry name" value="PilZ_domain"/>
</dbReference>
<sequence>MTNKANRREFTRQRKELKVRFSLLGSEEYSEARLVDMGEGGLCMEASAPIKTGTRIYVQLLNIHPEVSGLAAHRSSQGRVCWTRDLGYKEQTRFGIGVQYTHPVCH</sequence>
<evidence type="ECO:0000313" key="3">
    <source>
        <dbReference type="Proteomes" id="UP000002216"/>
    </source>
</evidence>
<feature type="domain" description="PilZ" evidence="1">
    <location>
        <begin position="6"/>
        <end position="102"/>
    </location>
</feature>
<evidence type="ECO:0000259" key="1">
    <source>
        <dbReference type="Pfam" id="PF07238"/>
    </source>
</evidence>
<evidence type="ECO:0000313" key="2">
    <source>
        <dbReference type="EMBL" id="ACU88652.1"/>
    </source>
</evidence>
<dbReference type="Proteomes" id="UP000002216">
    <property type="component" value="Chromosome"/>
</dbReference>
<dbReference type="GO" id="GO:0035438">
    <property type="term" value="F:cyclic-di-GMP binding"/>
    <property type="evidence" value="ECO:0007669"/>
    <property type="project" value="InterPro"/>
</dbReference>
<dbReference type="Pfam" id="PF07238">
    <property type="entry name" value="PilZ"/>
    <property type="match status" value="1"/>
</dbReference>
<dbReference type="Gene3D" id="2.40.10.220">
    <property type="entry name" value="predicted glycosyltransferase like domains"/>
    <property type="match status" value="1"/>
</dbReference>
<dbReference type="KEGG" id="dba:Dbac_0528"/>
<reference evidence="2 3" key="1">
    <citation type="journal article" date="2009" name="Stand. Genomic Sci.">
        <title>Complete genome sequence of Desulfomicrobium baculatum type strain (X).</title>
        <authorList>
            <person name="Copeland A."/>
            <person name="Spring S."/>
            <person name="Goker M."/>
            <person name="Schneider S."/>
            <person name="Lapidus A."/>
            <person name="Del Rio T.G."/>
            <person name="Tice H."/>
            <person name="Cheng J.F."/>
            <person name="Chen F."/>
            <person name="Nolan M."/>
            <person name="Bruce D."/>
            <person name="Goodwin L."/>
            <person name="Pitluck S."/>
            <person name="Ivanova N."/>
            <person name="Mavrommatis K."/>
            <person name="Ovchinnikova G."/>
            <person name="Pati A."/>
            <person name="Chen A."/>
            <person name="Palaniappan K."/>
            <person name="Land M."/>
            <person name="Hauser L."/>
            <person name="Chang Y.J."/>
            <person name="Jeffries C.C."/>
            <person name="Meincke L."/>
            <person name="Sims D."/>
            <person name="Brettin T."/>
            <person name="Detter J.C."/>
            <person name="Han C."/>
            <person name="Chain P."/>
            <person name="Bristow J."/>
            <person name="Eisen J.A."/>
            <person name="Markowitz V."/>
            <person name="Hugenholtz P."/>
            <person name="Kyrpides N.C."/>
            <person name="Klenk H.P."/>
            <person name="Lucas S."/>
        </authorList>
    </citation>
    <scope>NUCLEOTIDE SEQUENCE [LARGE SCALE GENOMIC DNA]</scope>
    <source>
        <strain evidence="3">DSM 4028 / VKM B-1378 / X</strain>
    </source>
</reference>
<proteinExistence type="predicted"/>
<dbReference type="OrthoDB" id="5471534at2"/>
<gene>
    <name evidence="2" type="ordered locus">Dbac_0528</name>
</gene>
<dbReference type="SUPFAM" id="SSF141371">
    <property type="entry name" value="PilZ domain-like"/>
    <property type="match status" value="1"/>
</dbReference>
<protein>
    <submittedName>
        <fullName evidence="2">Type IV pilus assembly PilZ</fullName>
    </submittedName>
</protein>
<accession>C7LWG0</accession>
<keyword evidence="3" id="KW-1185">Reference proteome</keyword>
<dbReference type="EMBL" id="CP001629">
    <property type="protein sequence ID" value="ACU88652.1"/>
    <property type="molecule type" value="Genomic_DNA"/>
</dbReference>
<dbReference type="AlphaFoldDB" id="C7LWG0"/>